<evidence type="ECO:0000313" key="3">
    <source>
        <dbReference type="Proteomes" id="UP000528286"/>
    </source>
</evidence>
<comment type="caution">
    <text evidence="2">The sequence shown here is derived from an EMBL/GenBank/DDBJ whole genome shotgun (WGS) entry which is preliminary data.</text>
</comment>
<dbReference type="RefSeq" id="WP_183368397.1">
    <property type="nucleotide sequence ID" value="NZ_JACIEZ010000015.1"/>
</dbReference>
<feature type="compositionally biased region" description="Basic and acidic residues" evidence="1">
    <location>
        <begin position="88"/>
        <end position="108"/>
    </location>
</feature>
<sequence>MAKSAKNKANKEVDERVEKYNAVVRAAELLHVRLIDLNFDVQPELYVTAPEDRDLGYIIKVMSAHYDEESGLAACFVDAEVTAHKAIQKSDLDASPEEEQRVDGNHESGDDEEADPLVIAKARYSVAYGIEEKCDEEAVKMFLRRVGEFTCYPYFRSLVAQLDWAADTSLPPLPVHKERGLKGDAKP</sequence>
<proteinExistence type="predicted"/>
<feature type="region of interest" description="Disordered" evidence="1">
    <location>
        <begin position="87"/>
        <end position="112"/>
    </location>
</feature>
<keyword evidence="3" id="KW-1185">Reference proteome</keyword>
<accession>A0A7W6J996</accession>
<name>A0A7W6J996_9HYPH</name>
<dbReference type="EMBL" id="JACIEZ010000015">
    <property type="protein sequence ID" value="MBB4067159.1"/>
    <property type="molecule type" value="Genomic_DNA"/>
</dbReference>
<dbReference type="Proteomes" id="UP000528286">
    <property type="component" value="Unassembled WGS sequence"/>
</dbReference>
<reference evidence="2 3" key="1">
    <citation type="submission" date="2020-08" db="EMBL/GenBank/DDBJ databases">
        <title>Genomic Encyclopedia of Type Strains, Phase IV (KMG-IV): sequencing the most valuable type-strain genomes for metagenomic binning, comparative biology and taxonomic classification.</title>
        <authorList>
            <person name="Goeker M."/>
        </authorList>
    </citation>
    <scope>NUCLEOTIDE SEQUENCE [LARGE SCALE GENOMIC DNA]</scope>
    <source>
        <strain evidence="2 3">DSM 29853</strain>
    </source>
</reference>
<organism evidence="2 3">
    <name type="scientific">Gellertiella hungarica</name>
    <dbReference type="NCBI Taxonomy" id="1572859"/>
    <lineage>
        <taxon>Bacteria</taxon>
        <taxon>Pseudomonadati</taxon>
        <taxon>Pseudomonadota</taxon>
        <taxon>Alphaproteobacteria</taxon>
        <taxon>Hyphomicrobiales</taxon>
        <taxon>Rhizobiaceae</taxon>
        <taxon>Gellertiella</taxon>
    </lineage>
</organism>
<evidence type="ECO:0000256" key="1">
    <source>
        <dbReference type="SAM" id="MobiDB-lite"/>
    </source>
</evidence>
<evidence type="ECO:0000313" key="2">
    <source>
        <dbReference type="EMBL" id="MBB4067159.1"/>
    </source>
</evidence>
<protein>
    <submittedName>
        <fullName evidence="2">Uncharacterized protein</fullName>
    </submittedName>
</protein>
<gene>
    <name evidence="2" type="ORF">GGR23_004388</name>
</gene>
<dbReference type="AlphaFoldDB" id="A0A7W6J996"/>